<evidence type="ECO:0000313" key="1">
    <source>
        <dbReference type="EMBL" id="CAX32358.1"/>
    </source>
</evidence>
<dbReference type="Proteomes" id="UP000001423">
    <property type="component" value="Chromosome"/>
</dbReference>
<dbReference type="KEGG" id="pmt:PMT_2839"/>
<evidence type="ECO:0000313" key="2">
    <source>
        <dbReference type="Proteomes" id="UP000001423"/>
    </source>
</evidence>
<accession>B9ESL2</accession>
<sequence>MVPFPVDFKACWAWADRLWLDPLWWLPATGILANRSGALRNLFGCLVY</sequence>
<dbReference type="HOGENOM" id="CLU_3156645_0_0_3"/>
<dbReference type="AlphaFoldDB" id="B9ESL2"/>
<protein>
    <submittedName>
        <fullName evidence="1">Uncharacterized protein</fullName>
    </submittedName>
</protein>
<dbReference type="EMBL" id="BX548175">
    <property type="protein sequence ID" value="CAX32358.1"/>
    <property type="molecule type" value="Genomic_DNA"/>
</dbReference>
<reference evidence="1 2" key="1">
    <citation type="journal article" date="2003" name="Nature">
        <title>Genome divergence in two Prochlorococcus ecotypes reflects oceanic niche differentiation.</title>
        <authorList>
            <person name="Rocap G."/>
            <person name="Larimer F.W."/>
            <person name="Lamerdin J.E."/>
            <person name="Malfatti S."/>
            <person name="Chain P."/>
            <person name="Ahlgren N.A."/>
            <person name="Arellano A."/>
            <person name="Coleman M."/>
            <person name="Hauser L."/>
            <person name="Hess W.R."/>
            <person name="Johnson Z.I."/>
            <person name="Land M.L."/>
            <person name="Lindell D."/>
            <person name="Post A.F."/>
            <person name="Regala W."/>
            <person name="Shah M."/>
            <person name="Shaw S.L."/>
            <person name="Steglich C."/>
            <person name="Sullivan M.B."/>
            <person name="Ting C.S."/>
            <person name="Tolonen A."/>
            <person name="Webb E.A."/>
            <person name="Zinser E.R."/>
            <person name="Chisholm S.W."/>
        </authorList>
    </citation>
    <scope>NUCLEOTIDE SEQUENCE [LARGE SCALE GENOMIC DNA]</scope>
    <source>
        <strain evidence="2">MIT 9313</strain>
    </source>
</reference>
<dbReference type="eggNOG" id="ENOG5031XB1">
    <property type="taxonomic scope" value="Bacteria"/>
</dbReference>
<proteinExistence type="predicted"/>
<gene>
    <name evidence="1" type="ordered locus">PMT_2839</name>
</gene>
<keyword evidence="2" id="KW-1185">Reference proteome</keyword>
<organism evidence="1 2">
    <name type="scientific">Prochlorococcus marinus (strain MIT 9313)</name>
    <dbReference type="NCBI Taxonomy" id="74547"/>
    <lineage>
        <taxon>Bacteria</taxon>
        <taxon>Bacillati</taxon>
        <taxon>Cyanobacteriota</taxon>
        <taxon>Cyanophyceae</taxon>
        <taxon>Synechococcales</taxon>
        <taxon>Prochlorococcaceae</taxon>
        <taxon>Prochlorococcus</taxon>
    </lineage>
</organism>
<name>B9ESL2_PROMM</name>